<dbReference type="InterPro" id="IPR050777">
    <property type="entry name" value="SET2_Histone-Lys_MeTrsfase"/>
</dbReference>
<dbReference type="EMBL" id="BSXT01000278">
    <property type="protein sequence ID" value="GMF23218.1"/>
    <property type="molecule type" value="Genomic_DNA"/>
</dbReference>
<accession>A0A9W6TZ23</accession>
<dbReference type="InterPro" id="IPR046700">
    <property type="entry name" value="DUF6570"/>
</dbReference>
<name>A0A9W6TZ23_9STRA</name>
<dbReference type="SUPFAM" id="SSF82199">
    <property type="entry name" value="SET domain"/>
    <property type="match status" value="1"/>
</dbReference>
<comment type="caution">
    <text evidence="9">The sequence shown here is derived from an EMBL/GenBank/DDBJ whole genome shotgun (WGS) entry which is preliminary data.</text>
</comment>
<dbReference type="GO" id="GO:0005634">
    <property type="term" value="C:nucleus"/>
    <property type="evidence" value="ECO:0007669"/>
    <property type="project" value="UniProtKB-SubCell"/>
</dbReference>
<keyword evidence="6" id="KW-0949">S-adenosyl-L-methionine</keyword>
<dbReference type="Pfam" id="PF20209">
    <property type="entry name" value="DUF6570"/>
    <property type="match status" value="1"/>
</dbReference>
<dbReference type="PANTHER" id="PTHR22884">
    <property type="entry name" value="SET DOMAIN PROTEINS"/>
    <property type="match status" value="1"/>
</dbReference>
<dbReference type="AlphaFoldDB" id="A0A9W6TZ23"/>
<dbReference type="Pfam" id="PF00856">
    <property type="entry name" value="SET"/>
    <property type="match status" value="1"/>
</dbReference>
<sequence length="1232" mass="137868">MLPNGVYRIYSNLYNGESSKPKVAAPDDYICKCEGRMCLDIDHSACANHRAHILCDDTICTSGLGCSNRLISTYRFEVELTDIGLGVIATIDLPKGVFLLEYVGEMIYEDTQLSRNQDYIMELSTLTKSKETVFIDARICGNESRFVNHSCQPNCACYKKELAASRRRHSEASSPENEVVSAVNKLLKRFDDVEERVYMLGQKKLSTEAMKELVCCVCDCLHPAGKVRSEQLVRRRELMKAFRARLKGPSNLHTQLQKYYDVSDIDQSFKGLLVSRGGISVVEKRVILQICMSCRTSLLDKKRVNPPKFAIANGLYIGRIPGDFEDSTFIENTMLNLSQPMHFISVVRGGKHASLRSHAYFFRADPARPAQILPCNVVSEGVIGVIMVGAMIPAQKAATLKAYDVRVPRLHLSQDIQIEAGDLNETVNIGANDDEMDSRLNENAGTNELISGNSDITGAEGSVLHSGDGSGVEELDLATWRHNTPAPAHQNVAADDEVCEQTADGLVSNFTEVDAVLAIQIALNNKKKRVIVQRSTRILFDFDPAFWVHAFGEPFPYGRGGLDETRSIVISMRAFWGSNEERSGAQADLFSMQLELEQPTIFFTLSPDNSSSYRIANLAGEIPGYVLLQMESGISEALVYSRAKLGHIAASNPYICARYFDRIVSIFIDVVLNWDTDNNCTRKEPGLFGCTKAFYAATESQNSTDSLHTHTLIWVDDMPSTVDDYYRMCSLDLFRAAMVKYVDAIASSNVPLDISLCPSCGIGTISPLEIHPKAFKKPCSGAVRPAMTACEQCQQTFEGSELISKHAQRLEQQLTNSPSSENTFRRIASSQPLSRLSNLPSVEAINTARALVFYQHHHWFHSRSCFKKTKRTPRGDVCRMFMPKQTCPQTKWTDDNRIETKRCPGNDTGPEKAYYTIKYSTKPQQDIENPWALHLHAFDKASERLLQDSDDPIALGRRRVQSKCCTLTNPHEVSAPMACLYIINESAMYSSHSFVKLHLVTILRALFQQHEQLNVILEGDGSGRVFKPSSVWFDYVSRPTTLEDLNLMSFVAHWERKKRKTGRRFIDSHALYESHSLFGLPAKKIVTKMIVISTATSVVKMTTVNLKKDPLKICSIVTRITKTENEEYNLSDEFVNAPIQPTKNIDMLEKANISSSLAAFSTINSSLAIENLKMSINGVEKRMRDEATVARFATATPSNPSLLDIYPDLPTRVKNYFRSPLKILKTLHNRSL</sequence>
<reference evidence="9" key="1">
    <citation type="submission" date="2023-04" db="EMBL/GenBank/DDBJ databases">
        <title>Phytophthora fragariaefolia NBRC 109709.</title>
        <authorList>
            <person name="Ichikawa N."/>
            <person name="Sato H."/>
            <person name="Tonouchi N."/>
        </authorList>
    </citation>
    <scope>NUCLEOTIDE SEQUENCE</scope>
    <source>
        <strain evidence="9">NBRC 109709</strain>
    </source>
</reference>
<dbReference type="InterPro" id="IPR025476">
    <property type="entry name" value="Helitron_helicase-like"/>
</dbReference>
<evidence type="ECO:0000313" key="10">
    <source>
        <dbReference type="Proteomes" id="UP001165121"/>
    </source>
</evidence>
<keyword evidence="7" id="KW-0539">Nucleus</keyword>
<organism evidence="9 10">
    <name type="scientific">Phytophthora fragariaefolia</name>
    <dbReference type="NCBI Taxonomy" id="1490495"/>
    <lineage>
        <taxon>Eukaryota</taxon>
        <taxon>Sar</taxon>
        <taxon>Stramenopiles</taxon>
        <taxon>Oomycota</taxon>
        <taxon>Peronosporomycetes</taxon>
        <taxon>Peronosporales</taxon>
        <taxon>Peronosporaceae</taxon>
        <taxon>Phytophthora</taxon>
    </lineage>
</organism>
<feature type="domain" description="SET" evidence="8">
    <location>
        <begin position="74"/>
        <end position="224"/>
    </location>
</feature>
<evidence type="ECO:0000256" key="2">
    <source>
        <dbReference type="ARBA" id="ARBA00004286"/>
    </source>
</evidence>
<proteinExistence type="predicted"/>
<evidence type="ECO:0000256" key="6">
    <source>
        <dbReference type="ARBA" id="ARBA00022691"/>
    </source>
</evidence>
<evidence type="ECO:0000259" key="8">
    <source>
        <dbReference type="SMART" id="SM00317"/>
    </source>
</evidence>
<evidence type="ECO:0000256" key="1">
    <source>
        <dbReference type="ARBA" id="ARBA00004123"/>
    </source>
</evidence>
<dbReference type="InterPro" id="IPR046341">
    <property type="entry name" value="SET_dom_sf"/>
</dbReference>
<evidence type="ECO:0000256" key="3">
    <source>
        <dbReference type="ARBA" id="ARBA00022454"/>
    </source>
</evidence>
<dbReference type="InterPro" id="IPR001214">
    <property type="entry name" value="SET_dom"/>
</dbReference>
<keyword evidence="5" id="KW-0808">Transferase</keyword>
<dbReference type="SMART" id="SM00317">
    <property type="entry name" value="SET"/>
    <property type="match status" value="1"/>
</dbReference>
<dbReference type="Gene3D" id="2.170.270.10">
    <property type="entry name" value="SET domain"/>
    <property type="match status" value="1"/>
</dbReference>
<keyword evidence="4" id="KW-0489">Methyltransferase</keyword>
<dbReference type="Pfam" id="PF14214">
    <property type="entry name" value="Helitron_like_N"/>
    <property type="match status" value="1"/>
</dbReference>
<keyword evidence="10" id="KW-1185">Reference proteome</keyword>
<keyword evidence="3" id="KW-0158">Chromosome</keyword>
<evidence type="ECO:0000256" key="4">
    <source>
        <dbReference type="ARBA" id="ARBA00022603"/>
    </source>
</evidence>
<dbReference type="Proteomes" id="UP001165121">
    <property type="component" value="Unassembled WGS sequence"/>
</dbReference>
<dbReference type="GO" id="GO:0008168">
    <property type="term" value="F:methyltransferase activity"/>
    <property type="evidence" value="ECO:0007669"/>
    <property type="project" value="UniProtKB-KW"/>
</dbReference>
<dbReference type="GO" id="GO:0005694">
    <property type="term" value="C:chromosome"/>
    <property type="evidence" value="ECO:0007669"/>
    <property type="project" value="UniProtKB-SubCell"/>
</dbReference>
<dbReference type="GO" id="GO:0032259">
    <property type="term" value="P:methylation"/>
    <property type="evidence" value="ECO:0007669"/>
    <property type="project" value="UniProtKB-KW"/>
</dbReference>
<dbReference type="OrthoDB" id="129017at2759"/>
<comment type="subcellular location">
    <subcellularLocation>
        <location evidence="2">Chromosome</location>
    </subcellularLocation>
    <subcellularLocation>
        <location evidence="1">Nucleus</location>
    </subcellularLocation>
</comment>
<gene>
    <name evidence="9" type="ORF">Pfra01_000362100</name>
</gene>
<evidence type="ECO:0000313" key="9">
    <source>
        <dbReference type="EMBL" id="GMF23218.1"/>
    </source>
</evidence>
<protein>
    <submittedName>
        <fullName evidence="9">Unnamed protein product</fullName>
    </submittedName>
</protein>
<evidence type="ECO:0000256" key="5">
    <source>
        <dbReference type="ARBA" id="ARBA00022679"/>
    </source>
</evidence>
<evidence type="ECO:0000256" key="7">
    <source>
        <dbReference type="ARBA" id="ARBA00023242"/>
    </source>
</evidence>